<gene>
    <name evidence="1" type="ORF">HPB49_024809</name>
</gene>
<sequence length="765" mass="85156">MFLFSEWPLPYEGAEAYYPVEDVAPVIRPVPWASSFILFHPPPISSLGATLTPLTHFGANPRPENPAAFSIVLPGNATSPFLIVLAPLLERALSHNAPRHPTSLSLRAPFPFTGSHSIDWQAFCTNLLSVSFQSYDDWMSCISTAVSSSSCRVRSRHPIPDPDPHFLRLWRRRKRLQCSFRSQPQNAQLSSPIAALRAEIVTQGASLEHARWTKALTQEIPSDVFDKLTSLYLPPPLTPSYPAYSGDPNPGLERPLTLRELKAALASNATRFQIHALVTVDVRKAFDGVCHDYILSQLSSLGCGNRLYFYLRSFLSNPVARFRVNTHLSDPDVLTHGTPQAKIPDLHHIFYADDITLWCSSGSPGHVQDTLQRGIDLIGSFLTTAGLSPAPEKSELLLLNHSSYQPSNNALVCLHLSGSPIPIVPQCKVLGFPLHAAKNVQALHHAVTTCHSVTHLLRHAHACRVAHALALNKFLYFVPYVSFTNTQLNTLETALVGQFSTSMAALNLPITTSTAKLFATSLSHHLRTLLFLHRDSQLARLSLTRQASEDTIKEVYLQSLRCTIKEVYLQLRLDKRLYPPPHPSLTVPEDRPLRRIQMNALLTPSRLFLCRYPFDPSCRNCPSTYADLSHCLLYGPVAQQSDSITISITTWLVWLGAKGEKEQRRLAAQAPGAGRRREAHSDEARTSAEAAQVKTRMAWAAIESYKRGLMNTQHELPSSTSRQRISRGRLRIARKRRTQQSSGGDTGCEKRELYRLYMAAGKVSP</sequence>
<reference evidence="1" key="1">
    <citation type="submission" date="2020-05" db="EMBL/GenBank/DDBJ databases">
        <title>Large-scale comparative analyses of tick genomes elucidate their genetic diversity and vector capacities.</title>
        <authorList>
            <person name="Jia N."/>
            <person name="Wang J."/>
            <person name="Shi W."/>
            <person name="Du L."/>
            <person name="Sun Y."/>
            <person name="Zhan W."/>
            <person name="Jiang J."/>
            <person name="Wang Q."/>
            <person name="Zhang B."/>
            <person name="Ji P."/>
            <person name="Sakyi L.B."/>
            <person name="Cui X."/>
            <person name="Yuan T."/>
            <person name="Jiang B."/>
            <person name="Yang W."/>
            <person name="Lam T.T.-Y."/>
            <person name="Chang Q."/>
            <person name="Ding S."/>
            <person name="Wang X."/>
            <person name="Zhu J."/>
            <person name="Ruan X."/>
            <person name="Zhao L."/>
            <person name="Wei J."/>
            <person name="Que T."/>
            <person name="Du C."/>
            <person name="Cheng J."/>
            <person name="Dai P."/>
            <person name="Han X."/>
            <person name="Huang E."/>
            <person name="Gao Y."/>
            <person name="Liu J."/>
            <person name="Shao H."/>
            <person name="Ye R."/>
            <person name="Li L."/>
            <person name="Wei W."/>
            <person name="Wang X."/>
            <person name="Wang C."/>
            <person name="Yang T."/>
            <person name="Huo Q."/>
            <person name="Li W."/>
            <person name="Guo W."/>
            <person name="Chen H."/>
            <person name="Zhou L."/>
            <person name="Ni X."/>
            <person name="Tian J."/>
            <person name="Zhou Y."/>
            <person name="Sheng Y."/>
            <person name="Liu T."/>
            <person name="Pan Y."/>
            <person name="Xia L."/>
            <person name="Li J."/>
            <person name="Zhao F."/>
            <person name="Cao W."/>
        </authorList>
    </citation>
    <scope>NUCLEOTIDE SEQUENCE</scope>
    <source>
        <strain evidence="1">Dsil-2018</strain>
    </source>
</reference>
<protein>
    <submittedName>
        <fullName evidence="1">Uncharacterized protein</fullName>
    </submittedName>
</protein>
<name>A0ACB8D106_DERSI</name>
<evidence type="ECO:0000313" key="1">
    <source>
        <dbReference type="EMBL" id="KAH7955150.1"/>
    </source>
</evidence>
<organism evidence="1 2">
    <name type="scientific">Dermacentor silvarum</name>
    <name type="common">Tick</name>
    <dbReference type="NCBI Taxonomy" id="543639"/>
    <lineage>
        <taxon>Eukaryota</taxon>
        <taxon>Metazoa</taxon>
        <taxon>Ecdysozoa</taxon>
        <taxon>Arthropoda</taxon>
        <taxon>Chelicerata</taxon>
        <taxon>Arachnida</taxon>
        <taxon>Acari</taxon>
        <taxon>Parasitiformes</taxon>
        <taxon>Ixodida</taxon>
        <taxon>Ixodoidea</taxon>
        <taxon>Ixodidae</taxon>
        <taxon>Rhipicephalinae</taxon>
        <taxon>Dermacentor</taxon>
    </lineage>
</organism>
<dbReference type="EMBL" id="CM023473">
    <property type="protein sequence ID" value="KAH7955150.1"/>
    <property type="molecule type" value="Genomic_DNA"/>
</dbReference>
<proteinExistence type="predicted"/>
<accession>A0ACB8D106</accession>
<keyword evidence="2" id="KW-1185">Reference proteome</keyword>
<comment type="caution">
    <text evidence="1">The sequence shown here is derived from an EMBL/GenBank/DDBJ whole genome shotgun (WGS) entry which is preliminary data.</text>
</comment>
<evidence type="ECO:0000313" key="2">
    <source>
        <dbReference type="Proteomes" id="UP000821865"/>
    </source>
</evidence>
<dbReference type="Proteomes" id="UP000821865">
    <property type="component" value="Chromosome 4"/>
</dbReference>